<dbReference type="InterPro" id="IPR018756">
    <property type="entry name" value="DUF2314"/>
</dbReference>
<dbReference type="EMBL" id="FQWQ01000003">
    <property type="protein sequence ID" value="SHH57400.1"/>
    <property type="molecule type" value="Genomic_DNA"/>
</dbReference>
<accession>A0A1M5U3F6</accession>
<feature type="domain" description="DUF2314" evidence="1">
    <location>
        <begin position="263"/>
        <end position="352"/>
    </location>
</feature>
<organism evidence="2 3">
    <name type="scientific">Chryseolinea serpens</name>
    <dbReference type="NCBI Taxonomy" id="947013"/>
    <lineage>
        <taxon>Bacteria</taxon>
        <taxon>Pseudomonadati</taxon>
        <taxon>Bacteroidota</taxon>
        <taxon>Cytophagia</taxon>
        <taxon>Cytophagales</taxon>
        <taxon>Fulvivirgaceae</taxon>
        <taxon>Chryseolinea</taxon>
    </lineage>
</organism>
<dbReference type="Pfam" id="PF10077">
    <property type="entry name" value="DUF2314"/>
    <property type="match status" value="1"/>
</dbReference>
<evidence type="ECO:0000313" key="3">
    <source>
        <dbReference type="Proteomes" id="UP000184212"/>
    </source>
</evidence>
<proteinExistence type="predicted"/>
<dbReference type="OrthoDB" id="881662at2"/>
<dbReference type="AlphaFoldDB" id="A0A1M5U3F6"/>
<gene>
    <name evidence="2" type="ORF">SAMN04488109_4431</name>
</gene>
<protein>
    <recommendedName>
        <fullName evidence="1">DUF2314 domain-containing protein</fullName>
    </recommendedName>
</protein>
<dbReference type="Proteomes" id="UP000184212">
    <property type="component" value="Unassembled WGS sequence"/>
</dbReference>
<name>A0A1M5U3F6_9BACT</name>
<evidence type="ECO:0000313" key="2">
    <source>
        <dbReference type="EMBL" id="SHH57400.1"/>
    </source>
</evidence>
<sequence>MLVDSFYFTETQKNDADFSLPNVSDMPASFFHLTDAELEEFSRSQKSIDMVFAGTGDNVVAKRKQITDFIHSLTQDIKVVIADYSTLEFYSSATWREFRVDAFLDNTIDIRGHVTIHTYRDGEFCRAVTLGMTGFSLPEISVARFPCSDQNAFANLVNTVAQTLVENPVMGNDSTLIISLKKIKNKKLREFLLTTTKDNALLTASVKLKAVRPEEGDNSWSQLLIAFESPDYSSPQEQANKTVADLFGAEESYTIAKHDDELLQASENAKRRLPTLRTLFNKGLAPGYSIMVKKPFETANGNEWMWIEVTQWEGEQMTGILQNDPYEIPDLKAGAVVIFSESEVFDYILNKPDGTSEGNETGKILERRE</sequence>
<keyword evidence="3" id="KW-1185">Reference proteome</keyword>
<dbReference type="RefSeq" id="WP_073138310.1">
    <property type="nucleotide sequence ID" value="NZ_FQWQ01000003.1"/>
</dbReference>
<evidence type="ECO:0000259" key="1">
    <source>
        <dbReference type="Pfam" id="PF10077"/>
    </source>
</evidence>
<reference evidence="2 3" key="1">
    <citation type="submission" date="2016-11" db="EMBL/GenBank/DDBJ databases">
        <authorList>
            <person name="Jaros S."/>
            <person name="Januszkiewicz K."/>
            <person name="Wedrychowicz H."/>
        </authorList>
    </citation>
    <scope>NUCLEOTIDE SEQUENCE [LARGE SCALE GENOMIC DNA]</scope>
    <source>
        <strain evidence="2 3">DSM 24574</strain>
    </source>
</reference>